<accession>A0A2S6GE67</accession>
<evidence type="ECO:0000313" key="2">
    <source>
        <dbReference type="Proteomes" id="UP000239203"/>
    </source>
</evidence>
<name>A0A2S6GE67_9PSEU</name>
<keyword evidence="2" id="KW-1185">Reference proteome</keyword>
<evidence type="ECO:0000313" key="1">
    <source>
        <dbReference type="EMBL" id="PPK63376.1"/>
    </source>
</evidence>
<dbReference type="EMBL" id="PTIX01000029">
    <property type="protein sequence ID" value="PPK63376.1"/>
    <property type="molecule type" value="Genomic_DNA"/>
</dbReference>
<sequence length="144" mass="15527">MVLIPYATPPATAAAMIVDKLDRYGKLVADAHRRQRPERIARDRAIGAVTEIAKVLNTDSTVKTRLEPSGKNDSVTWNGHVEWLGNAKVGVKSRAMGWAGAGEESRWRTVTVVIEASLDTDESISALLQAVSRARPNPEPPGGS</sequence>
<organism evidence="1 2">
    <name type="scientific">Actinokineospora auranticolor</name>
    <dbReference type="NCBI Taxonomy" id="155976"/>
    <lineage>
        <taxon>Bacteria</taxon>
        <taxon>Bacillati</taxon>
        <taxon>Actinomycetota</taxon>
        <taxon>Actinomycetes</taxon>
        <taxon>Pseudonocardiales</taxon>
        <taxon>Pseudonocardiaceae</taxon>
        <taxon>Actinokineospora</taxon>
    </lineage>
</organism>
<dbReference type="RefSeq" id="WP_374065887.1">
    <property type="nucleotide sequence ID" value="NZ_CP154825.1"/>
</dbReference>
<proteinExistence type="predicted"/>
<protein>
    <submittedName>
        <fullName evidence="1">Uncharacterized protein</fullName>
    </submittedName>
</protein>
<gene>
    <name evidence="1" type="ORF">CLV40_12989</name>
</gene>
<comment type="caution">
    <text evidence="1">The sequence shown here is derived from an EMBL/GenBank/DDBJ whole genome shotgun (WGS) entry which is preliminary data.</text>
</comment>
<dbReference type="Proteomes" id="UP000239203">
    <property type="component" value="Unassembled WGS sequence"/>
</dbReference>
<reference evidence="1 2" key="1">
    <citation type="submission" date="2018-02" db="EMBL/GenBank/DDBJ databases">
        <title>Genomic Encyclopedia of Archaeal and Bacterial Type Strains, Phase II (KMG-II): from individual species to whole genera.</title>
        <authorList>
            <person name="Goeker M."/>
        </authorList>
    </citation>
    <scope>NUCLEOTIDE SEQUENCE [LARGE SCALE GENOMIC DNA]</scope>
    <source>
        <strain evidence="1 2">YU 961-1</strain>
    </source>
</reference>
<dbReference type="AlphaFoldDB" id="A0A2S6GE67"/>